<reference evidence="3" key="1">
    <citation type="submission" date="2021-03" db="EMBL/GenBank/DDBJ databases">
        <authorList>
            <person name="Wang G."/>
        </authorList>
    </citation>
    <scope>NUCLEOTIDE SEQUENCE</scope>
    <source>
        <strain evidence="3">KCTC 12899</strain>
    </source>
</reference>
<dbReference type="Proteomes" id="UP000664417">
    <property type="component" value="Unassembled WGS sequence"/>
</dbReference>
<feature type="transmembrane region" description="Helical" evidence="1">
    <location>
        <begin position="676"/>
        <end position="699"/>
    </location>
</feature>
<comment type="caution">
    <text evidence="3">The sequence shown here is derived from an EMBL/GenBank/DDBJ whole genome shotgun (WGS) entry which is preliminary data.</text>
</comment>
<organism evidence="3 4">
    <name type="scientific">Acanthopleuribacter pedis</name>
    <dbReference type="NCBI Taxonomy" id="442870"/>
    <lineage>
        <taxon>Bacteria</taxon>
        <taxon>Pseudomonadati</taxon>
        <taxon>Acidobacteriota</taxon>
        <taxon>Holophagae</taxon>
        <taxon>Acanthopleuribacterales</taxon>
        <taxon>Acanthopleuribacteraceae</taxon>
        <taxon>Acanthopleuribacter</taxon>
    </lineage>
</organism>
<dbReference type="GO" id="GO:0005886">
    <property type="term" value="C:plasma membrane"/>
    <property type="evidence" value="ECO:0007669"/>
    <property type="project" value="TreeGrafter"/>
</dbReference>
<dbReference type="GO" id="GO:0004601">
    <property type="term" value="F:peroxidase activity"/>
    <property type="evidence" value="ECO:0007669"/>
    <property type="project" value="InterPro"/>
</dbReference>
<protein>
    <submittedName>
        <fullName evidence="3">MMPL family transporter</fullName>
    </submittedName>
</protein>
<dbReference type="InterPro" id="IPR050545">
    <property type="entry name" value="Mycobact_MmpL"/>
</dbReference>
<dbReference type="PROSITE" id="PS50156">
    <property type="entry name" value="SSD"/>
    <property type="match status" value="1"/>
</dbReference>
<dbReference type="SUPFAM" id="SSF82866">
    <property type="entry name" value="Multidrug efflux transporter AcrB transmembrane domain"/>
    <property type="match status" value="2"/>
</dbReference>
<dbReference type="RefSeq" id="WP_207859654.1">
    <property type="nucleotide sequence ID" value="NZ_JAFREP010000014.1"/>
</dbReference>
<feature type="transmembrane region" description="Helical" evidence="1">
    <location>
        <begin position="308"/>
        <end position="333"/>
    </location>
</feature>
<dbReference type="Gene3D" id="1.20.1640.10">
    <property type="entry name" value="Multidrug efflux transporter AcrB transmembrane domain"/>
    <property type="match status" value="2"/>
</dbReference>
<keyword evidence="4" id="KW-1185">Reference proteome</keyword>
<keyword evidence="1" id="KW-0812">Transmembrane</keyword>
<feature type="transmembrane region" description="Helical" evidence="1">
    <location>
        <begin position="354"/>
        <end position="376"/>
    </location>
</feature>
<feature type="transmembrane region" description="Helical" evidence="1">
    <location>
        <begin position="210"/>
        <end position="232"/>
    </location>
</feature>
<sequence>MSQPTPSLQSPTAWAVLLLQVLSTLAFAWFGARMPFDNRLDRFAVKDRDGEQRHQLFQKHFGHTDTALISLEFHRAPEQGAAAAEELFAPLRKVPGVARLITLVDVAALAGEDAPDNLPYPFPFWQPEAGRATALVLLDDAVLQDTVVAALYRECEALMREHPVQAVLAGEPVVNYHLNLGALEVKYRFFPLLIALALVLLGVMFRDLKVLAVTGLSIGSALAWTTGIMALLGERMNLVTTLIPALVFVLALAMQVHNLIAMAMTGSMDEGLRHKLRPNFLVTLTTSLGFASLTTSQVLPIVTMGRYMALGIWLVFLWSHLTHLGLSRLIGLAPRASAGTFWLRFADHGLYQRWLRIPAVMVLPFLIIAAAVWLVFRLPTESNGLNYFDADHPVRVQTAYLQNHVTGGSHVELLIPLPREEDENLLAHLAAIRAFERQLLTLDGVRHAFSLQQFIAVPLAVDDLALADLPAEDALAVVGAVEEQAATLGSLWRRDGWYRIQVLVDSLDRPAYLALGDAVKQAALDQGVQGALVQTGPLDRIVEVQAYLLSSLHTSMSLTVAAVLVILLLIFRLSAPLLALILPNIFPLGCAVVAMVVFDIPMSISTVMVFSIIFGIAVDDTVHLLHTYLSRGEADFRERWRQTLARDGAAVSLTTLVLTCGFAILLLSSFAPTRQFGLLMGVGMVSALVGDVLFLPFLLRWHRKKGE</sequence>
<name>A0A8J7Q3A0_9BACT</name>
<evidence type="ECO:0000313" key="4">
    <source>
        <dbReference type="Proteomes" id="UP000664417"/>
    </source>
</evidence>
<dbReference type="PANTHER" id="PTHR33406:SF12">
    <property type="entry name" value="BLR2997 PROTEIN"/>
    <property type="match status" value="1"/>
</dbReference>
<feature type="domain" description="SSD" evidence="2">
    <location>
        <begin position="575"/>
        <end position="701"/>
    </location>
</feature>
<dbReference type="InterPro" id="IPR010255">
    <property type="entry name" value="Haem_peroxidase_sf"/>
</dbReference>
<feature type="transmembrane region" description="Helical" evidence="1">
    <location>
        <begin position="187"/>
        <end position="205"/>
    </location>
</feature>
<dbReference type="AlphaFoldDB" id="A0A8J7Q3A0"/>
<evidence type="ECO:0000256" key="1">
    <source>
        <dbReference type="SAM" id="Phobius"/>
    </source>
</evidence>
<keyword evidence="1" id="KW-1133">Transmembrane helix</keyword>
<evidence type="ECO:0000259" key="2">
    <source>
        <dbReference type="PROSITE" id="PS50156"/>
    </source>
</evidence>
<dbReference type="GO" id="GO:0020037">
    <property type="term" value="F:heme binding"/>
    <property type="evidence" value="ECO:0007669"/>
    <property type="project" value="InterPro"/>
</dbReference>
<feature type="transmembrane region" description="Helical" evidence="1">
    <location>
        <begin position="238"/>
        <end position="260"/>
    </location>
</feature>
<proteinExistence type="predicted"/>
<dbReference type="InterPro" id="IPR000731">
    <property type="entry name" value="SSD"/>
</dbReference>
<keyword evidence="1" id="KW-0472">Membrane</keyword>
<feature type="transmembrane region" description="Helical" evidence="1">
    <location>
        <begin position="650"/>
        <end position="670"/>
    </location>
</feature>
<feature type="transmembrane region" description="Helical" evidence="1">
    <location>
        <begin position="12"/>
        <end position="32"/>
    </location>
</feature>
<feature type="transmembrane region" description="Helical" evidence="1">
    <location>
        <begin position="280"/>
        <end position="302"/>
    </location>
</feature>
<accession>A0A8J7Q3A0</accession>
<gene>
    <name evidence="3" type="ORF">J3U88_14825</name>
</gene>
<dbReference type="SUPFAM" id="SSF48113">
    <property type="entry name" value="Heme-dependent peroxidases"/>
    <property type="match status" value="1"/>
</dbReference>
<dbReference type="GO" id="GO:0006979">
    <property type="term" value="P:response to oxidative stress"/>
    <property type="evidence" value="ECO:0007669"/>
    <property type="project" value="InterPro"/>
</dbReference>
<dbReference type="PANTHER" id="PTHR33406">
    <property type="entry name" value="MEMBRANE PROTEIN MJ1562-RELATED"/>
    <property type="match status" value="1"/>
</dbReference>
<evidence type="ECO:0000313" key="3">
    <source>
        <dbReference type="EMBL" id="MBO1319747.1"/>
    </source>
</evidence>
<dbReference type="EMBL" id="JAFREP010000014">
    <property type="protein sequence ID" value="MBO1319747.1"/>
    <property type="molecule type" value="Genomic_DNA"/>
</dbReference>